<comment type="caution">
    <text evidence="2">The sequence shown here is derived from an EMBL/GenBank/DDBJ whole genome shotgun (WGS) entry which is preliminary data.</text>
</comment>
<keyword evidence="2" id="KW-0489">Methyltransferase</keyword>
<sequence length="442" mass="47621">MTDDALLSALAAHGRIGEALQKICDAEDWADPRFRIAVRLGLGRAPRIHPRQWEMTAALLALAEAGALRPDARGIAFGSGREPLTFAVASRVAHLTATDLYDAGTAWAVARTADPRAFVMAGAPPGFDGSRLSVQAMDMRRIAFPDAAFDFAYSISAFEHIGDDPDFLAHLAEVRRILRPGGLYALTTELLLGEESRRSRGNYAFAAAHLLRLFAEAGLQAAPVLHMGISDWQENAPRPMQVVLHEDPADPLMQCLTLRELGGVVSGPALFLLRAAEGAPRPVEIRGREAAERQAEAQRRHLRRMRFGDWVRLNPFAQRPGRARQVLDLWAAEPLAAGPQPVLATPFLEPGEGRLEVQVTLAPSAHSAVAGRFALRAMARRGGEAAREVHAALLAVNEPAGAAVSHRFAVPVAEGEAVALFGHLREGGMLLASLDVQARRTA</sequence>
<gene>
    <name evidence="2" type="ORF">FHS88_001476</name>
</gene>
<reference evidence="2 3" key="1">
    <citation type="submission" date="2020-08" db="EMBL/GenBank/DDBJ databases">
        <title>Genomic Encyclopedia of Type Strains, Phase IV (KMG-IV): sequencing the most valuable type-strain genomes for metagenomic binning, comparative biology and taxonomic classification.</title>
        <authorList>
            <person name="Goeker M."/>
        </authorList>
    </citation>
    <scope>NUCLEOTIDE SEQUENCE [LARGE SCALE GENOMIC DNA]</scope>
    <source>
        <strain evidence="2 3">DSM 25895</strain>
    </source>
</reference>
<name>A0A840XZZ7_9PROT</name>
<dbReference type="Proteomes" id="UP000562254">
    <property type="component" value="Unassembled WGS sequence"/>
</dbReference>
<dbReference type="CDD" id="cd02440">
    <property type="entry name" value="AdoMet_MTases"/>
    <property type="match status" value="1"/>
</dbReference>
<dbReference type="EMBL" id="JACIJE010000003">
    <property type="protein sequence ID" value="MBB5689351.1"/>
    <property type="molecule type" value="Genomic_DNA"/>
</dbReference>
<evidence type="ECO:0000259" key="1">
    <source>
        <dbReference type="Pfam" id="PF08241"/>
    </source>
</evidence>
<keyword evidence="3" id="KW-1185">Reference proteome</keyword>
<organism evidence="2 3">
    <name type="scientific">Neoroseomonas alkaliterrae</name>
    <dbReference type="NCBI Taxonomy" id="1452450"/>
    <lineage>
        <taxon>Bacteria</taxon>
        <taxon>Pseudomonadati</taxon>
        <taxon>Pseudomonadota</taxon>
        <taxon>Alphaproteobacteria</taxon>
        <taxon>Acetobacterales</taxon>
        <taxon>Acetobacteraceae</taxon>
        <taxon>Neoroseomonas</taxon>
    </lineage>
</organism>
<dbReference type="GO" id="GO:0032259">
    <property type="term" value="P:methylation"/>
    <property type="evidence" value="ECO:0007669"/>
    <property type="project" value="UniProtKB-KW"/>
</dbReference>
<evidence type="ECO:0000313" key="2">
    <source>
        <dbReference type="EMBL" id="MBB5689351.1"/>
    </source>
</evidence>
<proteinExistence type="predicted"/>
<dbReference type="Pfam" id="PF08241">
    <property type="entry name" value="Methyltransf_11"/>
    <property type="match status" value="1"/>
</dbReference>
<dbReference type="GO" id="GO:0008757">
    <property type="term" value="F:S-adenosylmethionine-dependent methyltransferase activity"/>
    <property type="evidence" value="ECO:0007669"/>
    <property type="project" value="InterPro"/>
</dbReference>
<accession>A0A840XZZ7</accession>
<feature type="domain" description="Methyltransferase type 11" evidence="1">
    <location>
        <begin position="77"/>
        <end position="185"/>
    </location>
</feature>
<dbReference type="AlphaFoldDB" id="A0A840XZZ7"/>
<dbReference type="SUPFAM" id="SSF53335">
    <property type="entry name" value="S-adenosyl-L-methionine-dependent methyltransferases"/>
    <property type="match status" value="1"/>
</dbReference>
<dbReference type="InterPro" id="IPR013216">
    <property type="entry name" value="Methyltransf_11"/>
</dbReference>
<protein>
    <submittedName>
        <fullName evidence="2">SAM-dependent methyltransferase</fullName>
    </submittedName>
</protein>
<dbReference type="Gene3D" id="3.40.50.150">
    <property type="entry name" value="Vaccinia Virus protein VP39"/>
    <property type="match status" value="1"/>
</dbReference>
<dbReference type="RefSeq" id="WP_184483071.1">
    <property type="nucleotide sequence ID" value="NZ_JAAEDJ010000168.1"/>
</dbReference>
<evidence type="ECO:0000313" key="3">
    <source>
        <dbReference type="Proteomes" id="UP000562254"/>
    </source>
</evidence>
<dbReference type="InterPro" id="IPR029063">
    <property type="entry name" value="SAM-dependent_MTases_sf"/>
</dbReference>
<keyword evidence="2" id="KW-0808">Transferase</keyword>